<organism evidence="11 12">
    <name type="scientific">Amnibacterium soli</name>
    <dbReference type="NCBI Taxonomy" id="1282736"/>
    <lineage>
        <taxon>Bacteria</taxon>
        <taxon>Bacillati</taxon>
        <taxon>Actinomycetota</taxon>
        <taxon>Actinomycetes</taxon>
        <taxon>Micrococcales</taxon>
        <taxon>Microbacteriaceae</taxon>
        <taxon>Amnibacterium</taxon>
    </lineage>
</organism>
<dbReference type="Pfam" id="PF00069">
    <property type="entry name" value="Pkinase"/>
    <property type="match status" value="1"/>
</dbReference>
<keyword evidence="9" id="KW-1133">Transmembrane helix</keyword>
<evidence type="ECO:0000256" key="3">
    <source>
        <dbReference type="ARBA" id="ARBA00022679"/>
    </source>
</evidence>
<feature type="compositionally biased region" description="Basic and acidic residues" evidence="8">
    <location>
        <begin position="404"/>
        <end position="434"/>
    </location>
</feature>
<dbReference type="Gene3D" id="1.10.510.10">
    <property type="entry name" value="Transferase(Phosphotransferase) domain 1"/>
    <property type="match status" value="1"/>
</dbReference>
<evidence type="ECO:0000256" key="5">
    <source>
        <dbReference type="ARBA" id="ARBA00022777"/>
    </source>
</evidence>
<feature type="transmembrane region" description="Helical" evidence="9">
    <location>
        <begin position="320"/>
        <end position="340"/>
    </location>
</feature>
<evidence type="ECO:0000256" key="1">
    <source>
        <dbReference type="ARBA" id="ARBA00010886"/>
    </source>
</evidence>
<evidence type="ECO:0000259" key="10">
    <source>
        <dbReference type="PROSITE" id="PS50011"/>
    </source>
</evidence>
<dbReference type="EMBL" id="BAABLP010000004">
    <property type="protein sequence ID" value="GAA4747577.1"/>
    <property type="molecule type" value="Genomic_DNA"/>
</dbReference>
<name>A0ABP8Z6C2_9MICO</name>
<evidence type="ECO:0000313" key="12">
    <source>
        <dbReference type="Proteomes" id="UP001500121"/>
    </source>
</evidence>
<dbReference type="Gene3D" id="3.30.200.20">
    <property type="entry name" value="Phosphorylase Kinase, domain 1"/>
    <property type="match status" value="1"/>
</dbReference>
<dbReference type="PROSITE" id="PS00107">
    <property type="entry name" value="PROTEIN_KINASE_ATP"/>
    <property type="match status" value="1"/>
</dbReference>
<sequence>MQTIPVLGGRYRLGPEIGSGGMGAVHRAWDERFDREVAVKVVRSGGVEKERLRREAQYLARLDHANLVAVLDAGEDRLRGTDTVWFAMELVHGPDLRTVLRQDGPMDGAAVRKVLLGVLAAIDVLHVAGVVHRDLKPANVLLTAEPATGRWDVKLVDLGIAQHIRTDHLTSTGQVVGTAAYLSPEQVSGRPIGPATDVYALGLLAIEALSGAIAFPGGPAESAAARLVRPPALPSALGPAWRGVLTAMTALDPRQRPGVEQLLEVVRALPDEAQDPDAADLATQLMTTVMPAEAHATAVLPTVTARPRPRGARRERRRRNVLAAACGLLVVIAAGGWIAALSGGAAPAASAETPAPRATSHSARPTPRPVVSTPAPVVTPVATHAAPEAPAPKAPAGVSAWQRSHQDRSDAVEKATKRLTDRLERRLREYAPHH</sequence>
<protein>
    <recommendedName>
        <fullName evidence="2">non-specific serine/threonine protein kinase</fullName>
        <ecNumber evidence="2">2.7.11.1</ecNumber>
    </recommendedName>
</protein>
<accession>A0ABP8Z6C2</accession>
<dbReference type="SMART" id="SM00220">
    <property type="entry name" value="S_TKc"/>
    <property type="match status" value="1"/>
</dbReference>
<dbReference type="PANTHER" id="PTHR43671">
    <property type="entry name" value="SERINE/THREONINE-PROTEIN KINASE NEK"/>
    <property type="match status" value="1"/>
</dbReference>
<dbReference type="InterPro" id="IPR000719">
    <property type="entry name" value="Prot_kinase_dom"/>
</dbReference>
<feature type="binding site" evidence="7">
    <location>
        <position position="40"/>
    </location>
    <ligand>
        <name>ATP</name>
        <dbReference type="ChEBI" id="CHEBI:30616"/>
    </ligand>
</feature>
<evidence type="ECO:0000313" key="11">
    <source>
        <dbReference type="EMBL" id="GAA4747577.1"/>
    </source>
</evidence>
<dbReference type="InterPro" id="IPR017441">
    <property type="entry name" value="Protein_kinase_ATP_BS"/>
</dbReference>
<dbReference type="CDD" id="cd14014">
    <property type="entry name" value="STKc_PknB_like"/>
    <property type="match status" value="1"/>
</dbReference>
<keyword evidence="9" id="KW-0472">Membrane</keyword>
<evidence type="ECO:0000256" key="2">
    <source>
        <dbReference type="ARBA" id="ARBA00012513"/>
    </source>
</evidence>
<keyword evidence="9" id="KW-0812">Transmembrane</keyword>
<feature type="domain" description="Protein kinase" evidence="10">
    <location>
        <begin position="11"/>
        <end position="269"/>
    </location>
</feature>
<evidence type="ECO:0000256" key="8">
    <source>
        <dbReference type="SAM" id="MobiDB-lite"/>
    </source>
</evidence>
<keyword evidence="6 7" id="KW-0067">ATP-binding</keyword>
<reference evidence="12" key="1">
    <citation type="journal article" date="2019" name="Int. J. Syst. Evol. Microbiol.">
        <title>The Global Catalogue of Microorganisms (GCM) 10K type strain sequencing project: providing services to taxonomists for standard genome sequencing and annotation.</title>
        <authorList>
            <consortium name="The Broad Institute Genomics Platform"/>
            <consortium name="The Broad Institute Genome Sequencing Center for Infectious Disease"/>
            <person name="Wu L."/>
            <person name="Ma J."/>
        </authorList>
    </citation>
    <scope>NUCLEOTIDE SEQUENCE [LARGE SCALE GENOMIC DNA]</scope>
    <source>
        <strain evidence="12">JCM 19015</strain>
    </source>
</reference>
<comment type="caution">
    <text evidence="11">The sequence shown here is derived from an EMBL/GenBank/DDBJ whole genome shotgun (WGS) entry which is preliminary data.</text>
</comment>
<dbReference type="PROSITE" id="PS50011">
    <property type="entry name" value="PROTEIN_KINASE_DOM"/>
    <property type="match status" value="1"/>
</dbReference>
<feature type="compositionally biased region" description="Low complexity" evidence="8">
    <location>
        <begin position="348"/>
        <end position="388"/>
    </location>
</feature>
<evidence type="ECO:0000256" key="9">
    <source>
        <dbReference type="SAM" id="Phobius"/>
    </source>
</evidence>
<keyword evidence="3" id="KW-0808">Transferase</keyword>
<comment type="similarity">
    <text evidence="1">Belongs to the protein kinase superfamily. NEK Ser/Thr protein kinase family. NIMA subfamily.</text>
</comment>
<keyword evidence="12" id="KW-1185">Reference proteome</keyword>
<dbReference type="InterPro" id="IPR050660">
    <property type="entry name" value="NEK_Ser/Thr_kinase"/>
</dbReference>
<dbReference type="InterPro" id="IPR008271">
    <property type="entry name" value="Ser/Thr_kinase_AS"/>
</dbReference>
<keyword evidence="5" id="KW-0418">Kinase</keyword>
<dbReference type="PANTHER" id="PTHR43671:SF13">
    <property type="entry name" value="SERINE_THREONINE-PROTEIN KINASE NEK2"/>
    <property type="match status" value="1"/>
</dbReference>
<feature type="region of interest" description="Disordered" evidence="8">
    <location>
        <begin position="348"/>
        <end position="434"/>
    </location>
</feature>
<dbReference type="Proteomes" id="UP001500121">
    <property type="component" value="Unassembled WGS sequence"/>
</dbReference>
<dbReference type="SUPFAM" id="SSF56112">
    <property type="entry name" value="Protein kinase-like (PK-like)"/>
    <property type="match status" value="1"/>
</dbReference>
<gene>
    <name evidence="11" type="ORF">GCM10025783_19630</name>
</gene>
<evidence type="ECO:0000256" key="7">
    <source>
        <dbReference type="PROSITE-ProRule" id="PRU10141"/>
    </source>
</evidence>
<evidence type="ECO:0000256" key="6">
    <source>
        <dbReference type="ARBA" id="ARBA00022840"/>
    </source>
</evidence>
<dbReference type="PROSITE" id="PS00108">
    <property type="entry name" value="PROTEIN_KINASE_ST"/>
    <property type="match status" value="1"/>
</dbReference>
<keyword evidence="4 7" id="KW-0547">Nucleotide-binding</keyword>
<dbReference type="InterPro" id="IPR011009">
    <property type="entry name" value="Kinase-like_dom_sf"/>
</dbReference>
<dbReference type="RefSeq" id="WP_345480976.1">
    <property type="nucleotide sequence ID" value="NZ_BAABLP010000004.1"/>
</dbReference>
<evidence type="ECO:0000256" key="4">
    <source>
        <dbReference type="ARBA" id="ARBA00022741"/>
    </source>
</evidence>
<proteinExistence type="inferred from homology"/>
<dbReference type="EC" id="2.7.11.1" evidence="2"/>